<reference evidence="2" key="1">
    <citation type="submission" date="2022-10" db="EMBL/GenBank/DDBJ databases">
        <title>Gaoshiqiia sediminis gen. nov., sp. nov., isolated from coastal sediment.</title>
        <authorList>
            <person name="Yu W.X."/>
            <person name="Mu D.S."/>
            <person name="Du J.Z."/>
            <person name="Liang Y.Q."/>
        </authorList>
    </citation>
    <scope>NUCLEOTIDE SEQUENCE</scope>
    <source>
        <strain evidence="2">A06</strain>
    </source>
</reference>
<evidence type="ECO:0000313" key="3">
    <source>
        <dbReference type="Proteomes" id="UP001163821"/>
    </source>
</evidence>
<gene>
    <name evidence="2" type="ORF">N2K84_15310</name>
</gene>
<dbReference type="RefSeq" id="WP_282592701.1">
    <property type="nucleotide sequence ID" value="NZ_JAPAAF010000028.1"/>
</dbReference>
<sequence>MSNMEEKDIMIASLRKELQDLHRKISALELENALLNDDIARLKRQLEIAKMKD</sequence>
<dbReference type="EMBL" id="JAPAAF010000028">
    <property type="protein sequence ID" value="MCW0484109.1"/>
    <property type="molecule type" value="Genomic_DNA"/>
</dbReference>
<dbReference type="Proteomes" id="UP001163821">
    <property type="component" value="Unassembled WGS sequence"/>
</dbReference>
<evidence type="ECO:0000256" key="1">
    <source>
        <dbReference type="SAM" id="Coils"/>
    </source>
</evidence>
<proteinExistence type="predicted"/>
<accession>A0AA41Y636</accession>
<dbReference type="AlphaFoldDB" id="A0AA41Y636"/>
<organism evidence="2 3">
    <name type="scientific">Gaoshiqia sediminis</name>
    <dbReference type="NCBI Taxonomy" id="2986998"/>
    <lineage>
        <taxon>Bacteria</taxon>
        <taxon>Pseudomonadati</taxon>
        <taxon>Bacteroidota</taxon>
        <taxon>Bacteroidia</taxon>
        <taxon>Marinilabiliales</taxon>
        <taxon>Prolixibacteraceae</taxon>
        <taxon>Gaoshiqia</taxon>
    </lineage>
</organism>
<evidence type="ECO:0000313" key="2">
    <source>
        <dbReference type="EMBL" id="MCW0484109.1"/>
    </source>
</evidence>
<keyword evidence="3" id="KW-1185">Reference proteome</keyword>
<feature type="coiled-coil region" evidence="1">
    <location>
        <begin position="4"/>
        <end position="52"/>
    </location>
</feature>
<name>A0AA41Y636_9BACT</name>
<protein>
    <submittedName>
        <fullName evidence="2">Uncharacterized protein</fullName>
    </submittedName>
</protein>
<keyword evidence="1" id="KW-0175">Coiled coil</keyword>
<comment type="caution">
    <text evidence="2">The sequence shown here is derived from an EMBL/GenBank/DDBJ whole genome shotgun (WGS) entry which is preliminary data.</text>
</comment>